<comment type="caution">
    <text evidence="2">The sequence shown here is derived from an EMBL/GenBank/DDBJ whole genome shotgun (WGS) entry which is preliminary data.</text>
</comment>
<keyword evidence="1" id="KW-0472">Membrane</keyword>
<evidence type="ECO:0000313" key="2">
    <source>
        <dbReference type="EMBL" id="GHP00356.1"/>
    </source>
</evidence>
<sequence>MQWLYDVAYFFGGVFLTNALPHFISGLMGRPFQSPFAKPPGEGLSSSTVNVLWGFLNLVIAYVLLCRVGNFNLRSTDQLIAAGLGVLLFGTITARQFGRFHGGNEPVSTVVMKECGTPDETL</sequence>
<evidence type="ECO:0000256" key="1">
    <source>
        <dbReference type="SAM" id="Phobius"/>
    </source>
</evidence>
<dbReference type="Proteomes" id="UP000597444">
    <property type="component" value="Unassembled WGS sequence"/>
</dbReference>
<keyword evidence="1" id="KW-1133">Transmembrane helix</keyword>
<feature type="transmembrane region" description="Helical" evidence="1">
    <location>
        <begin position="79"/>
        <end position="98"/>
    </location>
</feature>
<keyword evidence="1" id="KW-0812">Transmembrane</keyword>
<evidence type="ECO:0000313" key="3">
    <source>
        <dbReference type="Proteomes" id="UP000597444"/>
    </source>
</evidence>
<name>A0A8J3IXL9_9CHLR</name>
<proteinExistence type="predicted"/>
<dbReference type="AlphaFoldDB" id="A0A8J3IXL9"/>
<accession>A0A8J3IXL9</accession>
<gene>
    <name evidence="2" type="ORF">KSF_104030</name>
</gene>
<feature type="transmembrane region" description="Helical" evidence="1">
    <location>
        <begin position="7"/>
        <end position="28"/>
    </location>
</feature>
<protein>
    <submittedName>
        <fullName evidence="2">Uncharacterized protein</fullName>
    </submittedName>
</protein>
<organism evidence="2 3">
    <name type="scientific">Reticulibacter mediterranei</name>
    <dbReference type="NCBI Taxonomy" id="2778369"/>
    <lineage>
        <taxon>Bacteria</taxon>
        <taxon>Bacillati</taxon>
        <taxon>Chloroflexota</taxon>
        <taxon>Ktedonobacteria</taxon>
        <taxon>Ktedonobacterales</taxon>
        <taxon>Reticulibacteraceae</taxon>
        <taxon>Reticulibacter</taxon>
    </lineage>
</organism>
<keyword evidence="3" id="KW-1185">Reference proteome</keyword>
<dbReference type="EMBL" id="BNJK01000002">
    <property type="protein sequence ID" value="GHP00356.1"/>
    <property type="molecule type" value="Genomic_DNA"/>
</dbReference>
<dbReference type="RefSeq" id="WP_220210881.1">
    <property type="nucleotide sequence ID" value="NZ_BNJK01000002.1"/>
</dbReference>
<reference evidence="2" key="1">
    <citation type="submission" date="2020-10" db="EMBL/GenBank/DDBJ databases">
        <title>Taxonomic study of unclassified bacteria belonging to the class Ktedonobacteria.</title>
        <authorList>
            <person name="Yabe S."/>
            <person name="Wang C.M."/>
            <person name="Zheng Y."/>
            <person name="Sakai Y."/>
            <person name="Cavaletti L."/>
            <person name="Monciardini P."/>
            <person name="Donadio S."/>
        </authorList>
    </citation>
    <scope>NUCLEOTIDE SEQUENCE</scope>
    <source>
        <strain evidence="2">ID150040</strain>
    </source>
</reference>
<feature type="transmembrane region" description="Helical" evidence="1">
    <location>
        <begin position="48"/>
        <end position="67"/>
    </location>
</feature>